<dbReference type="GO" id="GO:0052650">
    <property type="term" value="F:all-trans-retinol dehydrogenase (NADP+) activity"/>
    <property type="evidence" value="ECO:0007669"/>
    <property type="project" value="UniProtKB-EC"/>
</dbReference>
<dbReference type="PANTHER" id="PTHR43157">
    <property type="entry name" value="PHOSPHATIDYLINOSITOL-GLYCAN BIOSYNTHESIS CLASS F PROTEIN-RELATED"/>
    <property type="match status" value="1"/>
</dbReference>
<dbReference type="Gene3D" id="3.40.50.720">
    <property type="entry name" value="NAD(P)-binding Rossmann-like Domain"/>
    <property type="match status" value="1"/>
</dbReference>
<evidence type="ECO:0000256" key="6">
    <source>
        <dbReference type="ARBA" id="ARBA00050568"/>
    </source>
</evidence>
<accession>A0A7R9FYQ7</accession>
<dbReference type="SUPFAM" id="SSF51735">
    <property type="entry name" value="NAD(P)-binding Rossmann-fold domains"/>
    <property type="match status" value="1"/>
</dbReference>
<dbReference type="InterPro" id="IPR002347">
    <property type="entry name" value="SDR_fam"/>
</dbReference>
<feature type="region of interest" description="Disordered" evidence="8">
    <location>
        <begin position="304"/>
        <end position="326"/>
    </location>
</feature>
<comment type="catalytic activity">
    <reaction evidence="6">
        <text>all-trans-retinol + NADP(+) = all-trans-retinal + NADPH + H(+)</text>
        <dbReference type="Rhea" id="RHEA:25033"/>
        <dbReference type="ChEBI" id="CHEBI:15378"/>
        <dbReference type="ChEBI" id="CHEBI:17336"/>
        <dbReference type="ChEBI" id="CHEBI:17898"/>
        <dbReference type="ChEBI" id="CHEBI:57783"/>
        <dbReference type="ChEBI" id="CHEBI:58349"/>
        <dbReference type="EC" id="1.1.1.300"/>
    </reaction>
</comment>
<evidence type="ECO:0000256" key="7">
    <source>
        <dbReference type="RuleBase" id="RU000363"/>
    </source>
</evidence>
<dbReference type="AlphaFoldDB" id="A0A7R9FYQ7"/>
<dbReference type="EC" id="1.1.1.300" evidence="2"/>
<evidence type="ECO:0000256" key="4">
    <source>
        <dbReference type="ARBA" id="ARBA00023002"/>
    </source>
</evidence>
<dbReference type="PRINTS" id="PR00081">
    <property type="entry name" value="GDHRDH"/>
</dbReference>
<keyword evidence="4" id="KW-0560">Oxidoreductase</keyword>
<comment type="similarity">
    <text evidence="7">Belongs to the short-chain dehydrogenases/reductases (SDR) family.</text>
</comment>
<reference evidence="9" key="1">
    <citation type="submission" date="2020-11" db="EMBL/GenBank/DDBJ databases">
        <authorList>
            <person name="Tran Van P."/>
        </authorList>
    </citation>
    <scope>NUCLEOTIDE SEQUENCE</scope>
</reference>
<protein>
    <recommendedName>
        <fullName evidence="2">NADP-retinol dehydrogenase</fullName>
        <ecNumber evidence="2">1.1.1.300</ecNumber>
    </recommendedName>
</protein>
<gene>
    <name evidence="9" type="ORF">TSIB3V08_LOCUS4290</name>
</gene>
<evidence type="ECO:0000256" key="3">
    <source>
        <dbReference type="ARBA" id="ARBA00022857"/>
    </source>
</evidence>
<dbReference type="PRINTS" id="PR00080">
    <property type="entry name" value="SDRFAMILY"/>
</dbReference>
<evidence type="ECO:0000256" key="5">
    <source>
        <dbReference type="ARBA" id="ARBA00023098"/>
    </source>
</evidence>
<dbReference type="PANTHER" id="PTHR43157:SF31">
    <property type="entry name" value="PHOSPHATIDYLINOSITOL-GLYCAN BIOSYNTHESIS CLASS F PROTEIN"/>
    <property type="match status" value="1"/>
</dbReference>
<dbReference type="EMBL" id="OC001513">
    <property type="protein sequence ID" value="CAD7260103.1"/>
    <property type="molecule type" value="Genomic_DNA"/>
</dbReference>
<keyword evidence="5" id="KW-0443">Lipid metabolism</keyword>
<name>A0A7R9FYQ7_TIMSH</name>
<evidence type="ECO:0000256" key="2">
    <source>
        <dbReference type="ARBA" id="ARBA00012852"/>
    </source>
</evidence>
<dbReference type="FunFam" id="3.40.50.720:FF:000145">
    <property type="entry name" value="Retinol dehydrogenase 12"/>
    <property type="match status" value="1"/>
</dbReference>
<comment type="pathway">
    <text evidence="1">Cofactor metabolism; retinol metabolism.</text>
</comment>
<evidence type="ECO:0000256" key="1">
    <source>
        <dbReference type="ARBA" id="ARBA00004891"/>
    </source>
</evidence>
<evidence type="ECO:0000313" key="9">
    <source>
        <dbReference type="EMBL" id="CAD7260103.1"/>
    </source>
</evidence>
<organism evidence="9">
    <name type="scientific">Timema shepardi</name>
    <name type="common">Walking stick</name>
    <dbReference type="NCBI Taxonomy" id="629360"/>
    <lineage>
        <taxon>Eukaryota</taxon>
        <taxon>Metazoa</taxon>
        <taxon>Ecdysozoa</taxon>
        <taxon>Arthropoda</taxon>
        <taxon>Hexapoda</taxon>
        <taxon>Insecta</taxon>
        <taxon>Pterygota</taxon>
        <taxon>Neoptera</taxon>
        <taxon>Polyneoptera</taxon>
        <taxon>Phasmatodea</taxon>
        <taxon>Timematodea</taxon>
        <taxon>Timematoidea</taxon>
        <taxon>Timematidae</taxon>
        <taxon>Timema</taxon>
    </lineage>
</organism>
<dbReference type="Pfam" id="PF00106">
    <property type="entry name" value="adh_short"/>
    <property type="match status" value="1"/>
</dbReference>
<keyword evidence="3" id="KW-0521">NADP</keyword>
<evidence type="ECO:0000256" key="8">
    <source>
        <dbReference type="SAM" id="MobiDB-lite"/>
    </source>
</evidence>
<proteinExistence type="inferred from homology"/>
<dbReference type="InterPro" id="IPR036291">
    <property type="entry name" value="NAD(P)-bd_dom_sf"/>
</dbReference>
<sequence length="349" mass="39243">MLDYSGGNTYNGTTRADGKVVIVTGANTGVGKETVRELAARGAHVILACRDMDKCEKAREEIVLETKNKYLYCRECDLASQRSIRNFVKRFGKEQSKLDILINNAGVMRCPYTKTQDGIELQLGVNHIGHFLLTNLLLTKLQVSAPSRIINVSSVAHMRGKINTKDLNSENNYDPGEAYNQSKLANILFTRELARRLQGTGVTVNAVHPGIVDTELTRHMSFFNSTLSALVLRPFVWLFIKSPRQGAQTTLYAALDENLQHKTGIYFSNCKEQEPAESAKDDTMAQWLWKHLIGLRQVLRVADTTHSSSHPRQYQKRLVSSTHPRQYQKRLVSSTPSPNFIKPMLLPPC</sequence>